<dbReference type="InterPro" id="IPR002125">
    <property type="entry name" value="CMP_dCMP_dom"/>
</dbReference>
<dbReference type="Pfam" id="PF00383">
    <property type="entry name" value="dCMP_cyt_deam_1"/>
    <property type="match status" value="1"/>
</dbReference>
<dbReference type="Proteomes" id="UP000448943">
    <property type="component" value="Unassembled WGS sequence"/>
</dbReference>
<dbReference type="PANTHER" id="PTHR11079">
    <property type="entry name" value="CYTOSINE DEAMINASE FAMILY MEMBER"/>
    <property type="match status" value="1"/>
</dbReference>
<dbReference type="GO" id="GO:0047974">
    <property type="term" value="F:guanosine deaminase activity"/>
    <property type="evidence" value="ECO:0007669"/>
    <property type="project" value="TreeGrafter"/>
</dbReference>
<sequence>MDDQFYMRKAIEIALEARKNGNQPFGAILVQQNKIVMTGENKTNHFNDPTYHAEIGLISKYCSENQVSDLSQYTLYSSCEPCVMCSGAMVWSSLGKLVYSVSYEQFAKISGSNIMISCNEIFQKSPNQPKVAANILNKEGLKVFEGYKF</sequence>
<evidence type="ECO:0000259" key="3">
    <source>
        <dbReference type="PROSITE" id="PS51747"/>
    </source>
</evidence>
<keyword evidence="5" id="KW-1185">Reference proteome</keyword>
<name>A0A6N9PZT0_9BACL</name>
<evidence type="ECO:0000256" key="1">
    <source>
        <dbReference type="ARBA" id="ARBA00022723"/>
    </source>
</evidence>
<dbReference type="Gene3D" id="3.40.140.10">
    <property type="entry name" value="Cytidine Deaminase, domain 2"/>
    <property type="match status" value="1"/>
</dbReference>
<accession>A0A6N9PZT0</accession>
<keyword evidence="2" id="KW-0862">Zinc</keyword>
<dbReference type="GO" id="GO:0006152">
    <property type="term" value="P:purine nucleoside catabolic process"/>
    <property type="evidence" value="ECO:0007669"/>
    <property type="project" value="TreeGrafter"/>
</dbReference>
<proteinExistence type="predicted"/>
<protein>
    <submittedName>
        <fullName evidence="4">Nucleoside deaminase</fullName>
    </submittedName>
</protein>
<dbReference type="InterPro" id="IPR016192">
    <property type="entry name" value="APOBEC/CMP_deaminase_Zn-bd"/>
</dbReference>
<dbReference type="PROSITE" id="PS00903">
    <property type="entry name" value="CYT_DCMP_DEAMINASES_1"/>
    <property type="match status" value="1"/>
</dbReference>
<evidence type="ECO:0000256" key="2">
    <source>
        <dbReference type="ARBA" id="ARBA00022833"/>
    </source>
</evidence>
<dbReference type="OrthoDB" id="9802676at2"/>
<evidence type="ECO:0000313" key="5">
    <source>
        <dbReference type="Proteomes" id="UP000448943"/>
    </source>
</evidence>
<dbReference type="RefSeq" id="WP_160645185.1">
    <property type="nucleotide sequence ID" value="NZ_SIJB01000013.1"/>
</dbReference>
<dbReference type="InterPro" id="IPR016193">
    <property type="entry name" value="Cytidine_deaminase-like"/>
</dbReference>
<keyword evidence="1" id="KW-0479">Metal-binding</keyword>
<dbReference type="PANTHER" id="PTHR11079:SF161">
    <property type="entry name" value="CMP_DCMP-TYPE DEAMINASE DOMAIN-CONTAINING PROTEIN"/>
    <property type="match status" value="1"/>
</dbReference>
<dbReference type="EMBL" id="SIJB01000013">
    <property type="protein sequence ID" value="NBI28396.1"/>
    <property type="molecule type" value="Genomic_DNA"/>
</dbReference>
<dbReference type="SUPFAM" id="SSF53927">
    <property type="entry name" value="Cytidine deaminase-like"/>
    <property type="match status" value="1"/>
</dbReference>
<dbReference type="AlphaFoldDB" id="A0A6N9PZT0"/>
<comment type="caution">
    <text evidence="4">The sequence shown here is derived from an EMBL/GenBank/DDBJ whole genome shotgun (WGS) entry which is preliminary data.</text>
</comment>
<evidence type="ECO:0000313" key="4">
    <source>
        <dbReference type="EMBL" id="NBI28396.1"/>
    </source>
</evidence>
<dbReference type="GO" id="GO:0008270">
    <property type="term" value="F:zinc ion binding"/>
    <property type="evidence" value="ECO:0007669"/>
    <property type="project" value="InterPro"/>
</dbReference>
<feature type="domain" description="CMP/dCMP-type deaminase" evidence="3">
    <location>
        <begin position="1"/>
        <end position="113"/>
    </location>
</feature>
<organism evidence="4 5">
    <name type="scientific">Chengkuizengella marina</name>
    <dbReference type="NCBI Taxonomy" id="2507566"/>
    <lineage>
        <taxon>Bacteria</taxon>
        <taxon>Bacillati</taxon>
        <taxon>Bacillota</taxon>
        <taxon>Bacilli</taxon>
        <taxon>Bacillales</taxon>
        <taxon>Paenibacillaceae</taxon>
        <taxon>Chengkuizengella</taxon>
    </lineage>
</organism>
<dbReference type="CDD" id="cd01285">
    <property type="entry name" value="nucleoside_deaminase"/>
    <property type="match status" value="1"/>
</dbReference>
<dbReference type="PROSITE" id="PS51747">
    <property type="entry name" value="CYT_DCMP_DEAMINASES_2"/>
    <property type="match status" value="1"/>
</dbReference>
<gene>
    <name evidence="4" type="ORF">ERL59_05445</name>
</gene>
<reference evidence="4 5" key="1">
    <citation type="submission" date="2019-01" db="EMBL/GenBank/DDBJ databases">
        <title>Chengkuizengella sp. nov., isolated from deep-sea sediment of East Pacific Ocean.</title>
        <authorList>
            <person name="Yang J."/>
            <person name="Lai Q."/>
            <person name="Shao Z."/>
        </authorList>
    </citation>
    <scope>NUCLEOTIDE SEQUENCE [LARGE SCALE GENOMIC DNA]</scope>
    <source>
        <strain evidence="4 5">YPA3-1-1</strain>
    </source>
</reference>